<keyword evidence="1" id="KW-0812">Transmembrane</keyword>
<dbReference type="GO" id="GO:0005783">
    <property type="term" value="C:endoplasmic reticulum"/>
    <property type="evidence" value="ECO:0007669"/>
    <property type="project" value="TreeGrafter"/>
</dbReference>
<evidence type="ECO:0000313" key="3">
    <source>
        <dbReference type="Proteomes" id="UP000001307"/>
    </source>
</evidence>
<keyword evidence="3" id="KW-1185">Reference proteome</keyword>
<accession>E4XCU7</accession>
<reference evidence="2" key="1">
    <citation type="journal article" date="2010" name="Science">
        <title>Plasticity of animal genome architecture unmasked by rapid evolution of a pelagic tunicate.</title>
        <authorList>
            <person name="Denoeud F."/>
            <person name="Henriet S."/>
            <person name="Mungpakdee S."/>
            <person name="Aury J.M."/>
            <person name="Da Silva C."/>
            <person name="Brinkmann H."/>
            <person name="Mikhaleva J."/>
            <person name="Olsen L.C."/>
            <person name="Jubin C."/>
            <person name="Canestro C."/>
            <person name="Bouquet J.M."/>
            <person name="Danks G."/>
            <person name="Poulain J."/>
            <person name="Campsteijn C."/>
            <person name="Adamski M."/>
            <person name="Cross I."/>
            <person name="Yadetie F."/>
            <person name="Muffato M."/>
            <person name="Louis A."/>
            <person name="Butcher S."/>
            <person name="Tsagkogeorga G."/>
            <person name="Konrad A."/>
            <person name="Singh S."/>
            <person name="Jensen M.F."/>
            <person name="Cong E.H."/>
            <person name="Eikeseth-Otteraa H."/>
            <person name="Noel B."/>
            <person name="Anthouard V."/>
            <person name="Porcel B.M."/>
            <person name="Kachouri-Lafond R."/>
            <person name="Nishino A."/>
            <person name="Ugolini M."/>
            <person name="Chourrout P."/>
            <person name="Nishida H."/>
            <person name="Aasland R."/>
            <person name="Huzurbazar S."/>
            <person name="Westhof E."/>
            <person name="Delsuc F."/>
            <person name="Lehrach H."/>
            <person name="Reinhardt R."/>
            <person name="Weissenbach J."/>
            <person name="Roy S.W."/>
            <person name="Artiguenave F."/>
            <person name="Postlethwait J.H."/>
            <person name="Manak J.R."/>
            <person name="Thompson E.M."/>
            <person name="Jaillon O."/>
            <person name="Du Pasquier L."/>
            <person name="Boudinot P."/>
            <person name="Liberles D.A."/>
            <person name="Volff J.N."/>
            <person name="Philippe H."/>
            <person name="Lenhard B."/>
            <person name="Roest Crollius H."/>
            <person name="Wincker P."/>
            <person name="Chourrout D."/>
        </authorList>
    </citation>
    <scope>NUCLEOTIDE SEQUENCE [LARGE SCALE GENOMIC DNA]</scope>
</reference>
<dbReference type="InterPro" id="IPR007720">
    <property type="entry name" value="PigQ/GPI1"/>
</dbReference>
<evidence type="ECO:0000256" key="1">
    <source>
        <dbReference type="SAM" id="Phobius"/>
    </source>
</evidence>
<dbReference type="InParanoid" id="E4XCU7"/>
<name>E4XCU7_OIKDI</name>
<sequence length="409" mass="47201">MRKRRVCIPENQQPLKFFTGKISATTTFVEKFYDSEIPNCNEYVPSLYHSVYEYDPRNICDLESLQIAENWSEGDSKTSMKRCPLDSAPFFGIDLIRAASHRKQGLEKLWIFSALWNAERRLFRFNLAALLLLDVLLGVYLRNLITANRLDSSLSDKVDEGAFLLAEGLEWISNNPGGLKINPKMAFLISKFCYHHVQIWQGYCQMIIDYSHWFITVVRLISPLGISFSLAFLSDLFMLTTLHFYCFYVYILRVYRFWVLTLQHLLNLFFGKKLNPLMASRDSIFNEQDDSPNNTSAFRLTVGSLIFSVFTFLFPTILLYYCCFCSIRFLQSLCRTFIRKLGDLFVDSFPLLHLYFFLSRWAFGAELKILGNKLTITPVLPTKFIASSVDNSVASLSSLLSCVLKGTIF</sequence>
<organism evidence="2">
    <name type="scientific">Oikopleura dioica</name>
    <name type="common">Tunicate</name>
    <dbReference type="NCBI Taxonomy" id="34765"/>
    <lineage>
        <taxon>Eukaryota</taxon>
        <taxon>Metazoa</taxon>
        <taxon>Chordata</taxon>
        <taxon>Tunicata</taxon>
        <taxon>Appendicularia</taxon>
        <taxon>Copelata</taxon>
        <taxon>Oikopleuridae</taxon>
        <taxon>Oikopleura</taxon>
    </lineage>
</organism>
<dbReference type="OrthoDB" id="70250at2759"/>
<feature type="transmembrane region" description="Helical" evidence="1">
    <location>
        <begin position="122"/>
        <end position="141"/>
    </location>
</feature>
<dbReference type="Proteomes" id="UP000001307">
    <property type="component" value="Unassembled WGS sequence"/>
</dbReference>
<gene>
    <name evidence="2" type="ORF">GSOID_T00007978001</name>
</gene>
<feature type="transmembrane region" description="Helical" evidence="1">
    <location>
        <begin position="245"/>
        <end position="266"/>
    </location>
</feature>
<dbReference type="AlphaFoldDB" id="E4XCU7"/>
<protein>
    <recommendedName>
        <fullName evidence="4">Phosphatidylinositol N-acetylglucosaminyltransferase subunit Q</fullName>
    </recommendedName>
</protein>
<dbReference type="PANTHER" id="PTHR21329:SF3">
    <property type="entry name" value="PHOSPHATIDYLINOSITOL N-ACETYLGLUCOSAMINYLTRANSFERASE SUBUNIT Q"/>
    <property type="match status" value="1"/>
</dbReference>
<dbReference type="EMBL" id="FN653037">
    <property type="protein sequence ID" value="CBY09422.1"/>
    <property type="molecule type" value="Genomic_DNA"/>
</dbReference>
<dbReference type="GO" id="GO:0006506">
    <property type="term" value="P:GPI anchor biosynthetic process"/>
    <property type="evidence" value="ECO:0007669"/>
    <property type="project" value="InterPro"/>
</dbReference>
<evidence type="ECO:0008006" key="4">
    <source>
        <dbReference type="Google" id="ProtNLM"/>
    </source>
</evidence>
<feature type="transmembrane region" description="Helical" evidence="1">
    <location>
        <begin position="300"/>
        <end position="323"/>
    </location>
</feature>
<feature type="transmembrane region" description="Helical" evidence="1">
    <location>
        <begin position="210"/>
        <end position="233"/>
    </location>
</feature>
<proteinExistence type="predicted"/>
<evidence type="ECO:0000313" key="2">
    <source>
        <dbReference type="EMBL" id="CBY09422.1"/>
    </source>
</evidence>
<keyword evidence="1" id="KW-1133">Transmembrane helix</keyword>
<dbReference type="PANTHER" id="PTHR21329">
    <property type="entry name" value="PHOSPHATIDYLINOSITOL N-ACETYLGLUCOSAMINYLTRANSFERASE SUBUNIT Q-RELATED"/>
    <property type="match status" value="1"/>
</dbReference>
<keyword evidence="1" id="KW-0472">Membrane</keyword>
<dbReference type="GO" id="GO:0016020">
    <property type="term" value="C:membrane"/>
    <property type="evidence" value="ECO:0007669"/>
    <property type="project" value="InterPro"/>
</dbReference>
<dbReference type="Pfam" id="PF05024">
    <property type="entry name" value="Gpi1"/>
    <property type="match status" value="1"/>
</dbReference>